<sequence length="457" mass="50496">MGRRRKNRTHLKGGASSAPGTAEGVPKSFVIKHGQVGHSLTQLVRDMRKVMEPNTASRLRLQVKERAKNKLKDFLTMAPPLGVTHLLAFTLTDVAPSMRIVRLSAGPTLSFRIERYSLVKDMINSSRRARSMSTVEYLSPPLLVLASFPPPSPTTPPHLTLMMKTFQSLFPPLSPHTLSLSSARRVVLISYNADRGTVDFRHYLITVKPYGVSKRIRRVLEGATAKKSSHSHSETGMLDLGNEKDVADFLLRKKGEPGPSSDGYESAASSASSVAGDDGDAVDLADDYVGRNNKRGQKRAVKLDEIGPRMELRLIKIAEGVPGKEGNVLYHEFVKKSKAEVKAQKAEHAAKERLRKERREEQERNVARKKATQAMKKDKGKGDEEGESEDENVSVEAEEMSDLDDEQDGEGDGDESAWDEDEEISEVEESDDGGSESESDGEVQRPPPKKLKSNTKR</sequence>
<gene>
    <name evidence="3" type="ORF">GSI_13616</name>
</gene>
<comment type="caution">
    <text evidence="3">The sequence shown here is derived from an EMBL/GenBank/DDBJ whole genome shotgun (WGS) entry which is preliminary data.</text>
</comment>
<name>A0A2G8RQS4_9APHY</name>
<proteinExistence type="predicted"/>
<evidence type="ECO:0000313" key="4">
    <source>
        <dbReference type="Proteomes" id="UP000230002"/>
    </source>
</evidence>
<evidence type="ECO:0000256" key="1">
    <source>
        <dbReference type="SAM" id="MobiDB-lite"/>
    </source>
</evidence>
<dbReference type="OrthoDB" id="10261452at2759"/>
<dbReference type="PANTHER" id="PTHR12661">
    <property type="entry name" value="PETER PAN-RELATED"/>
    <property type="match status" value="1"/>
</dbReference>
<dbReference type="EMBL" id="AYKW01000067">
    <property type="protein sequence ID" value="PIL23865.1"/>
    <property type="molecule type" value="Genomic_DNA"/>
</dbReference>
<feature type="compositionally biased region" description="Basic residues" evidence="1">
    <location>
        <begin position="1"/>
        <end position="11"/>
    </location>
</feature>
<feature type="compositionally biased region" description="Acidic residues" evidence="1">
    <location>
        <begin position="384"/>
        <end position="441"/>
    </location>
</feature>
<feature type="region of interest" description="Disordered" evidence="1">
    <location>
        <begin position="1"/>
        <end position="24"/>
    </location>
</feature>
<dbReference type="PANTHER" id="PTHR12661:SF5">
    <property type="entry name" value="SUPPRESSOR OF SWI4 1 HOMOLOG"/>
    <property type="match status" value="1"/>
</dbReference>
<reference evidence="3 4" key="1">
    <citation type="journal article" date="2015" name="Sci. Rep.">
        <title>Chromosome-level genome map provides insights into diverse defense mechanisms in the medicinal fungus Ganoderma sinense.</title>
        <authorList>
            <person name="Zhu Y."/>
            <person name="Xu J."/>
            <person name="Sun C."/>
            <person name="Zhou S."/>
            <person name="Xu H."/>
            <person name="Nelson D.R."/>
            <person name="Qian J."/>
            <person name="Song J."/>
            <person name="Luo H."/>
            <person name="Xiang L."/>
            <person name="Li Y."/>
            <person name="Xu Z."/>
            <person name="Ji A."/>
            <person name="Wang L."/>
            <person name="Lu S."/>
            <person name="Hayward A."/>
            <person name="Sun W."/>
            <person name="Li X."/>
            <person name="Schwartz D.C."/>
            <person name="Wang Y."/>
            <person name="Chen S."/>
        </authorList>
    </citation>
    <scope>NUCLEOTIDE SEQUENCE [LARGE SCALE GENOMIC DNA]</scope>
    <source>
        <strain evidence="3 4">ZZ0214-1</strain>
    </source>
</reference>
<dbReference type="GO" id="GO:0006364">
    <property type="term" value="P:rRNA processing"/>
    <property type="evidence" value="ECO:0007669"/>
    <property type="project" value="InterPro"/>
</dbReference>
<feature type="domain" description="Brix" evidence="2">
    <location>
        <begin position="26"/>
        <end position="323"/>
    </location>
</feature>
<dbReference type="GO" id="GO:0000027">
    <property type="term" value="P:ribosomal large subunit assembly"/>
    <property type="evidence" value="ECO:0007669"/>
    <property type="project" value="TreeGrafter"/>
</dbReference>
<dbReference type="SMART" id="SM00879">
    <property type="entry name" value="Brix"/>
    <property type="match status" value="1"/>
</dbReference>
<keyword evidence="4" id="KW-1185">Reference proteome</keyword>
<protein>
    <recommendedName>
        <fullName evidence="2">Brix domain-containing protein</fullName>
    </recommendedName>
</protein>
<organism evidence="3 4">
    <name type="scientific">Ganoderma sinense ZZ0214-1</name>
    <dbReference type="NCBI Taxonomy" id="1077348"/>
    <lineage>
        <taxon>Eukaryota</taxon>
        <taxon>Fungi</taxon>
        <taxon>Dikarya</taxon>
        <taxon>Basidiomycota</taxon>
        <taxon>Agaricomycotina</taxon>
        <taxon>Agaricomycetes</taxon>
        <taxon>Polyporales</taxon>
        <taxon>Polyporaceae</taxon>
        <taxon>Ganoderma</taxon>
    </lineage>
</organism>
<dbReference type="PROSITE" id="PS50833">
    <property type="entry name" value="BRIX"/>
    <property type="match status" value="1"/>
</dbReference>
<dbReference type="GO" id="GO:0030687">
    <property type="term" value="C:preribosome, large subunit precursor"/>
    <property type="evidence" value="ECO:0007669"/>
    <property type="project" value="TreeGrafter"/>
</dbReference>
<feature type="region of interest" description="Disordered" evidence="1">
    <location>
        <begin position="252"/>
        <end position="279"/>
    </location>
</feature>
<feature type="region of interest" description="Disordered" evidence="1">
    <location>
        <begin position="341"/>
        <end position="457"/>
    </location>
</feature>
<feature type="compositionally biased region" description="Basic residues" evidence="1">
    <location>
        <begin position="447"/>
        <end position="457"/>
    </location>
</feature>
<feature type="compositionally biased region" description="Low complexity" evidence="1">
    <location>
        <begin position="260"/>
        <end position="276"/>
    </location>
</feature>
<dbReference type="AlphaFoldDB" id="A0A2G8RQS4"/>
<dbReference type="GO" id="GO:0019843">
    <property type="term" value="F:rRNA binding"/>
    <property type="evidence" value="ECO:0007669"/>
    <property type="project" value="InterPro"/>
</dbReference>
<feature type="compositionally biased region" description="Basic and acidic residues" evidence="1">
    <location>
        <begin position="341"/>
        <end position="366"/>
    </location>
</feature>
<evidence type="ECO:0000259" key="2">
    <source>
        <dbReference type="PROSITE" id="PS50833"/>
    </source>
</evidence>
<accession>A0A2G8RQS4</accession>
<dbReference type="Pfam" id="PF04427">
    <property type="entry name" value="Brix"/>
    <property type="match status" value="1"/>
</dbReference>
<dbReference type="Proteomes" id="UP000230002">
    <property type="component" value="Unassembled WGS sequence"/>
</dbReference>
<dbReference type="InterPro" id="IPR007109">
    <property type="entry name" value="Brix"/>
</dbReference>
<evidence type="ECO:0000313" key="3">
    <source>
        <dbReference type="EMBL" id="PIL23865.1"/>
    </source>
</evidence>
<dbReference type="STRING" id="1077348.A0A2G8RQS4"/>
<dbReference type="InterPro" id="IPR045112">
    <property type="entry name" value="PPAN-like"/>
</dbReference>